<dbReference type="InterPro" id="IPR015943">
    <property type="entry name" value="WD40/YVTN_repeat-like_dom_sf"/>
</dbReference>
<evidence type="ECO:0008006" key="6">
    <source>
        <dbReference type="Google" id="ProtNLM"/>
    </source>
</evidence>
<dbReference type="PROSITE" id="PS50294">
    <property type="entry name" value="WD_REPEATS_REGION"/>
    <property type="match status" value="2"/>
</dbReference>
<dbReference type="PANTHER" id="PTHR19854:SF1">
    <property type="entry name" value="GUANINE NUCLEOTIDE-BINDING PROTEIN SUBUNIT BETA-LIKE PROTEIN 1"/>
    <property type="match status" value="1"/>
</dbReference>
<dbReference type="InterPro" id="IPR020472">
    <property type="entry name" value="WD40_PAC1"/>
</dbReference>
<evidence type="ECO:0000256" key="3">
    <source>
        <dbReference type="PROSITE-ProRule" id="PRU00221"/>
    </source>
</evidence>
<dbReference type="Gene3D" id="2.130.10.10">
    <property type="entry name" value="YVTN repeat-like/Quinoprotein amine dehydrogenase"/>
    <property type="match status" value="2"/>
</dbReference>
<feature type="repeat" description="WD" evidence="3">
    <location>
        <begin position="301"/>
        <end position="334"/>
    </location>
</feature>
<keyword evidence="2" id="KW-0677">Repeat</keyword>
<dbReference type="SMART" id="SM00320">
    <property type="entry name" value="WD40"/>
    <property type="match status" value="4"/>
</dbReference>
<evidence type="ECO:0000256" key="2">
    <source>
        <dbReference type="ARBA" id="ARBA00022737"/>
    </source>
</evidence>
<protein>
    <recommendedName>
        <fullName evidence="6">Guanine nucleotide-binding protein subunit beta-like protein</fullName>
    </recommendedName>
</protein>
<gene>
    <name evidence="4" type="ORF">N0F65_007174</name>
</gene>
<comment type="caution">
    <text evidence="4">The sequence shown here is derived from an EMBL/GenBank/DDBJ whole genome shotgun (WGS) entry which is preliminary data.</text>
</comment>
<keyword evidence="1 3" id="KW-0853">WD repeat</keyword>
<dbReference type="SUPFAM" id="SSF50978">
    <property type="entry name" value="WD40 repeat-like"/>
    <property type="match status" value="1"/>
</dbReference>
<evidence type="ECO:0000313" key="5">
    <source>
        <dbReference type="Proteomes" id="UP001146120"/>
    </source>
</evidence>
<dbReference type="InterPro" id="IPR036322">
    <property type="entry name" value="WD40_repeat_dom_sf"/>
</dbReference>
<dbReference type="PRINTS" id="PR00320">
    <property type="entry name" value="GPROTEINBRPT"/>
</dbReference>
<proteinExistence type="predicted"/>
<dbReference type="PANTHER" id="PTHR19854">
    <property type="entry name" value="TRANSDUCIN BETA-LIKE 3"/>
    <property type="match status" value="1"/>
</dbReference>
<evidence type="ECO:0000256" key="1">
    <source>
        <dbReference type="ARBA" id="ARBA00022574"/>
    </source>
</evidence>
<dbReference type="PROSITE" id="PS00678">
    <property type="entry name" value="WD_REPEATS_1"/>
    <property type="match status" value="1"/>
</dbReference>
<accession>A0AAV2Z8X1</accession>
<feature type="repeat" description="WD" evidence="3">
    <location>
        <begin position="21"/>
        <end position="61"/>
    </location>
</feature>
<dbReference type="Proteomes" id="UP001146120">
    <property type="component" value="Unassembled WGS sequence"/>
</dbReference>
<evidence type="ECO:0000313" key="4">
    <source>
        <dbReference type="EMBL" id="DBA02355.1"/>
    </source>
</evidence>
<dbReference type="AlphaFoldDB" id="A0AAV2Z8X1"/>
<name>A0AAV2Z8X1_9STRA</name>
<sequence length="345" mass="37117">MEAMTSGAEAAKKAPEPLGLLRGHEAAVHCTSFLTTSSVVSGAADGVVKLWNLKTRRATSSFACHSTAGVLHCCSLDNGARFVTHGRDGLIKVWDAAAFGGDQQPVHSFRCDSYTFTKVAPRRWSSHTATPGIDQLLICPGSDAEKVLVYDMRESGSSPVALFSAPTDGTKRGMFMSLCVVEAHSHPYVVAGFEGGQLAVFDARSGFKMLCETKISSNPLLALDVAEDGASALCGPSDDEISQATIDYGMAMIDVKPFFRCNRGGLGIIRIRPDQRIFATGGTDHRVRIFHHQKLKPLAILKHHTESVFAMDFSPDNALLVSGAKDKKIALWSIYPPTGQPNPLR</sequence>
<dbReference type="EMBL" id="DAKRPA010000032">
    <property type="protein sequence ID" value="DBA02355.1"/>
    <property type="molecule type" value="Genomic_DNA"/>
</dbReference>
<dbReference type="Pfam" id="PF00400">
    <property type="entry name" value="WD40"/>
    <property type="match status" value="3"/>
</dbReference>
<reference evidence="4" key="2">
    <citation type="journal article" date="2023" name="Microbiol Resour">
        <title>Decontamination and Annotation of the Draft Genome Sequence of the Oomycete Lagenidium giganteum ARSEF 373.</title>
        <authorList>
            <person name="Morgan W.R."/>
            <person name="Tartar A."/>
        </authorList>
    </citation>
    <scope>NUCLEOTIDE SEQUENCE</scope>
    <source>
        <strain evidence="4">ARSEF 373</strain>
    </source>
</reference>
<dbReference type="InterPro" id="IPR019775">
    <property type="entry name" value="WD40_repeat_CS"/>
</dbReference>
<keyword evidence="5" id="KW-1185">Reference proteome</keyword>
<dbReference type="InterPro" id="IPR001680">
    <property type="entry name" value="WD40_rpt"/>
</dbReference>
<organism evidence="4 5">
    <name type="scientific">Lagenidium giganteum</name>
    <dbReference type="NCBI Taxonomy" id="4803"/>
    <lineage>
        <taxon>Eukaryota</taxon>
        <taxon>Sar</taxon>
        <taxon>Stramenopiles</taxon>
        <taxon>Oomycota</taxon>
        <taxon>Peronosporomycetes</taxon>
        <taxon>Pythiales</taxon>
        <taxon>Pythiaceae</taxon>
    </lineage>
</organism>
<dbReference type="PROSITE" id="PS50082">
    <property type="entry name" value="WD_REPEATS_2"/>
    <property type="match status" value="2"/>
</dbReference>
<reference evidence="4" key="1">
    <citation type="submission" date="2022-11" db="EMBL/GenBank/DDBJ databases">
        <authorList>
            <person name="Morgan W.R."/>
            <person name="Tartar A."/>
        </authorList>
    </citation>
    <scope>NUCLEOTIDE SEQUENCE</scope>
    <source>
        <strain evidence="4">ARSEF 373</strain>
    </source>
</reference>